<organism evidence="1 2">
    <name type="scientific">Paludibaculum fermentans</name>
    <dbReference type="NCBI Taxonomy" id="1473598"/>
    <lineage>
        <taxon>Bacteria</taxon>
        <taxon>Pseudomonadati</taxon>
        <taxon>Acidobacteriota</taxon>
        <taxon>Terriglobia</taxon>
        <taxon>Bryobacterales</taxon>
        <taxon>Bryobacteraceae</taxon>
        <taxon>Paludibaculum</taxon>
    </lineage>
</organism>
<sequence length="267" mass="29413">MLIPILAFQLVQAPSPMVENTRAHERIQRHDLAGERIETKLGSILLPEHPGGHKLPLVIHFHGEPWIAEQSVRKSMPKAAVLAVQLGSGSRVYGDGVRDPEVLQSVLNAVPGRQFDPVYLSGFSAGYGAIRQVLRQPRNAALVDGIILLDGLHSDYEPPAETRRPLPADLDVFLKFAKQAEAERKRMLILHSEVFPGTFASTTETTDWLIAQLGLKRKAILRWGPLGMQILSETHAAHLKVLGFAGNSAPDHVDFLHALGWALKQLK</sequence>
<dbReference type="EMBL" id="CP063849">
    <property type="protein sequence ID" value="QOY87151.1"/>
    <property type="molecule type" value="Genomic_DNA"/>
</dbReference>
<evidence type="ECO:0000313" key="1">
    <source>
        <dbReference type="EMBL" id="QOY87151.1"/>
    </source>
</evidence>
<proteinExistence type="predicted"/>
<dbReference type="RefSeq" id="WP_194448820.1">
    <property type="nucleotide sequence ID" value="NZ_CP063849.1"/>
</dbReference>
<dbReference type="KEGG" id="pfer:IRI77_30965"/>
<evidence type="ECO:0008006" key="3">
    <source>
        <dbReference type="Google" id="ProtNLM"/>
    </source>
</evidence>
<protein>
    <recommendedName>
        <fullName evidence="3">Alpha/beta hydrolase</fullName>
    </recommendedName>
</protein>
<evidence type="ECO:0000313" key="2">
    <source>
        <dbReference type="Proteomes" id="UP000593892"/>
    </source>
</evidence>
<dbReference type="AlphaFoldDB" id="A0A7S7NP10"/>
<dbReference type="Proteomes" id="UP000593892">
    <property type="component" value="Chromosome"/>
</dbReference>
<dbReference type="InterPro" id="IPR029058">
    <property type="entry name" value="AB_hydrolase_fold"/>
</dbReference>
<keyword evidence="2" id="KW-1185">Reference proteome</keyword>
<dbReference type="SUPFAM" id="SSF53474">
    <property type="entry name" value="alpha/beta-Hydrolases"/>
    <property type="match status" value="1"/>
</dbReference>
<gene>
    <name evidence="1" type="ORF">IRI77_30965</name>
</gene>
<accession>A0A7S7NP10</accession>
<reference evidence="1 2" key="1">
    <citation type="submission" date="2020-10" db="EMBL/GenBank/DDBJ databases">
        <title>Complete genome sequence of Paludibaculum fermentans P105T, a facultatively anaerobic acidobacterium capable of dissimilatory Fe(III) reduction.</title>
        <authorList>
            <person name="Dedysh S.N."/>
            <person name="Beletsky A.V."/>
            <person name="Kulichevskaya I.S."/>
            <person name="Mardanov A.V."/>
            <person name="Ravin N.V."/>
        </authorList>
    </citation>
    <scope>NUCLEOTIDE SEQUENCE [LARGE SCALE GENOMIC DNA]</scope>
    <source>
        <strain evidence="1 2">P105</strain>
    </source>
</reference>
<name>A0A7S7NP10_PALFE</name>